<accession>A0ABP7EPP7</accession>
<comment type="caution">
    <text evidence="1">The sequence shown here is derived from an EMBL/GenBank/DDBJ whole genome shotgun (WGS) entry which is preliminary data.</text>
</comment>
<evidence type="ECO:0000313" key="2">
    <source>
        <dbReference type="Proteomes" id="UP001501479"/>
    </source>
</evidence>
<evidence type="ECO:0000313" key="1">
    <source>
        <dbReference type="EMBL" id="GAA3721769.1"/>
    </source>
</evidence>
<organism evidence="1 2">
    <name type="scientific">Oceanisphaera sediminis</name>
    <dbReference type="NCBI Taxonomy" id="981381"/>
    <lineage>
        <taxon>Bacteria</taxon>
        <taxon>Pseudomonadati</taxon>
        <taxon>Pseudomonadota</taxon>
        <taxon>Gammaproteobacteria</taxon>
        <taxon>Aeromonadales</taxon>
        <taxon>Aeromonadaceae</taxon>
        <taxon>Oceanisphaera</taxon>
    </lineage>
</organism>
<proteinExistence type="predicted"/>
<dbReference type="EMBL" id="BAABDS010000049">
    <property type="protein sequence ID" value="GAA3721769.1"/>
    <property type="molecule type" value="Genomic_DNA"/>
</dbReference>
<reference evidence="2" key="1">
    <citation type="journal article" date="2019" name="Int. J. Syst. Evol. Microbiol.">
        <title>The Global Catalogue of Microorganisms (GCM) 10K type strain sequencing project: providing services to taxonomists for standard genome sequencing and annotation.</title>
        <authorList>
            <consortium name="The Broad Institute Genomics Platform"/>
            <consortium name="The Broad Institute Genome Sequencing Center for Infectious Disease"/>
            <person name="Wu L."/>
            <person name="Ma J."/>
        </authorList>
    </citation>
    <scope>NUCLEOTIDE SEQUENCE [LARGE SCALE GENOMIC DNA]</scope>
    <source>
        <strain evidence="2">JCM 17329</strain>
    </source>
</reference>
<dbReference type="Proteomes" id="UP001501479">
    <property type="component" value="Unassembled WGS sequence"/>
</dbReference>
<gene>
    <name evidence="1" type="ORF">GCM10022421_32940</name>
</gene>
<sequence length="71" mass="7900">MIAPQDIRGIEIELKIMGSLRTCNISTIESAALSGSNLTLVKLIKYNAINPADKLIDKKEIQKKYVLKNDL</sequence>
<name>A0ABP7EPP7_9GAMM</name>
<keyword evidence="2" id="KW-1185">Reference proteome</keyword>
<protein>
    <submittedName>
        <fullName evidence="1">Uncharacterized protein</fullName>
    </submittedName>
</protein>